<accession>A0A081RJE5</accession>
<sequence>MTVGAIIIVALIGWRIFAGGFAFKNFEIDQADFGIGDQKFTFKPNMTDKQVAYAIWVELSTRKIGLPIDFENDVISEVYDSWFGFFTVTRELVKGIPAQKVRRDSTQKIIRLSIEVLNEGLRPHLTRWQARFRHWYDRELRRYDEENGEEILDPQLIQAKFPKFEELKADMERVNGALIKYRARMHNLVLKD</sequence>
<name>A0A081RJE5_SPHCR</name>
<protein>
    <submittedName>
        <fullName evidence="1">Uncharacterized protein</fullName>
    </submittedName>
</protein>
<dbReference type="EMBL" id="JFHR01000002">
    <property type="protein sequence ID" value="KEQ55318.1"/>
    <property type="molecule type" value="Genomic_DNA"/>
</dbReference>
<organism evidence="1 2">
    <name type="scientific">Sphingobium chlorophenolicum</name>
    <dbReference type="NCBI Taxonomy" id="46429"/>
    <lineage>
        <taxon>Bacteria</taxon>
        <taxon>Pseudomonadati</taxon>
        <taxon>Pseudomonadota</taxon>
        <taxon>Alphaproteobacteria</taxon>
        <taxon>Sphingomonadales</taxon>
        <taxon>Sphingomonadaceae</taxon>
        <taxon>Sphingobium</taxon>
    </lineage>
</organism>
<reference evidence="1 2" key="1">
    <citation type="submission" date="2014-02" db="EMBL/GenBank/DDBJ databases">
        <title>Whole genome sequence of Sphingobium chlorophenolicum NBRC 16172.</title>
        <authorList>
            <person name="Gan H.M."/>
            <person name="Gan H.Y."/>
            <person name="Chew T.H."/>
            <person name="Savka M.A."/>
        </authorList>
    </citation>
    <scope>NUCLEOTIDE SEQUENCE [LARGE SCALE GENOMIC DNA]</scope>
    <source>
        <strain evidence="1 2">NBRC 16172</strain>
    </source>
</reference>
<comment type="caution">
    <text evidence="1">The sequence shown here is derived from an EMBL/GenBank/DDBJ whole genome shotgun (WGS) entry which is preliminary data.</text>
</comment>
<proteinExistence type="predicted"/>
<dbReference type="Proteomes" id="UP000028411">
    <property type="component" value="Unassembled WGS sequence"/>
</dbReference>
<evidence type="ECO:0000313" key="2">
    <source>
        <dbReference type="Proteomes" id="UP000028411"/>
    </source>
</evidence>
<evidence type="ECO:0000313" key="1">
    <source>
        <dbReference type="EMBL" id="KEQ55318.1"/>
    </source>
</evidence>
<dbReference type="AlphaFoldDB" id="A0A081RJE5"/>
<dbReference type="eggNOG" id="ENOG503165A">
    <property type="taxonomic scope" value="Bacteria"/>
</dbReference>
<gene>
    <name evidence="1" type="ORF">BV95_00481</name>
</gene>